<feature type="non-terminal residue" evidence="2">
    <location>
        <position position="265"/>
    </location>
</feature>
<dbReference type="EMBL" id="LWDF02002342">
    <property type="protein sequence ID" value="KAE8236207.1"/>
    <property type="molecule type" value="Genomic_DNA"/>
</dbReference>
<accession>A0A8T8SAT1</accession>
<feature type="compositionally biased region" description="Low complexity" evidence="1">
    <location>
        <begin position="1"/>
        <end position="38"/>
    </location>
</feature>
<protein>
    <submittedName>
        <fullName evidence="2">Uncharacterized protein</fullName>
    </submittedName>
</protein>
<dbReference type="AlphaFoldDB" id="A0A8T8SAT1"/>
<evidence type="ECO:0000256" key="1">
    <source>
        <dbReference type="SAM" id="MobiDB-lite"/>
    </source>
</evidence>
<reference evidence="2" key="1">
    <citation type="submission" date="2016-04" db="EMBL/GenBank/DDBJ databases">
        <authorList>
            <person name="Nguyen H.D."/>
            <person name="Samba Siva P."/>
            <person name="Cullis J."/>
            <person name="Levesque C.A."/>
            <person name="Hambleton S."/>
        </authorList>
    </citation>
    <scope>NUCLEOTIDE SEQUENCE</scope>
    <source>
        <strain evidence="2">DAOMC 236416</strain>
    </source>
</reference>
<sequence length="265" mass="27652">SSAAEAATKVSSKVASASRNVASAVTDAASSASDVATKASDKVSSAATEAVSWATSTSTKVAFKASSASDNAASAATSASTAAEPIAAAQRVVDAASAATDSVKKSSTVTKKNKSEEDIPFDSVEDVIISTNADHLLDLLTSYLGEVRPGGAKAWKEKFGAQVEQTRQVARDAILNAPNKEVAQQIALGAEKWLLEAVKFDEEKLGGGENSSEDKLEGQVKISIEKKKSLHEAGKTLRKRIASSEAVMKKKEKAEKKVENTHDEL</sequence>
<reference evidence="2" key="2">
    <citation type="journal article" date="2019" name="IMA Fungus">
        <title>Genome sequencing and comparison of five Tilletia species to identify candidate genes for the detection of regulated species infecting wheat.</title>
        <authorList>
            <person name="Nguyen H.D.T."/>
            <person name="Sultana T."/>
            <person name="Kesanakurti P."/>
            <person name="Hambleton S."/>
        </authorList>
    </citation>
    <scope>NUCLEOTIDE SEQUENCE</scope>
    <source>
        <strain evidence="2">DAOMC 236416</strain>
    </source>
</reference>
<gene>
    <name evidence="2" type="ORF">A4X13_0g9225</name>
</gene>
<evidence type="ECO:0000313" key="2">
    <source>
        <dbReference type="EMBL" id="KAE8236207.1"/>
    </source>
</evidence>
<feature type="compositionally biased region" description="Basic and acidic residues" evidence="1">
    <location>
        <begin position="247"/>
        <end position="265"/>
    </location>
</feature>
<evidence type="ECO:0000313" key="3">
    <source>
        <dbReference type="Proteomes" id="UP000077521"/>
    </source>
</evidence>
<feature type="region of interest" description="Disordered" evidence="1">
    <location>
        <begin position="1"/>
        <end position="44"/>
    </location>
</feature>
<name>A0A8T8SAT1_9BASI</name>
<feature type="region of interest" description="Disordered" evidence="1">
    <location>
        <begin position="97"/>
        <end position="117"/>
    </location>
</feature>
<feature type="region of interest" description="Disordered" evidence="1">
    <location>
        <begin position="241"/>
        <end position="265"/>
    </location>
</feature>
<comment type="caution">
    <text evidence="2">The sequence shown here is derived from an EMBL/GenBank/DDBJ whole genome shotgun (WGS) entry which is preliminary data.</text>
</comment>
<dbReference type="Proteomes" id="UP000077521">
    <property type="component" value="Unassembled WGS sequence"/>
</dbReference>
<organism evidence="2 3">
    <name type="scientific">Tilletia indica</name>
    <dbReference type="NCBI Taxonomy" id="43049"/>
    <lineage>
        <taxon>Eukaryota</taxon>
        <taxon>Fungi</taxon>
        <taxon>Dikarya</taxon>
        <taxon>Basidiomycota</taxon>
        <taxon>Ustilaginomycotina</taxon>
        <taxon>Exobasidiomycetes</taxon>
        <taxon>Tilletiales</taxon>
        <taxon>Tilletiaceae</taxon>
        <taxon>Tilletia</taxon>
    </lineage>
</organism>
<proteinExistence type="predicted"/>
<keyword evidence="3" id="KW-1185">Reference proteome</keyword>
<feature type="compositionally biased region" description="Low complexity" evidence="1">
    <location>
        <begin position="97"/>
        <end position="110"/>
    </location>
</feature>